<comment type="caution">
    <text evidence="1">The sequence shown here is derived from an EMBL/GenBank/DDBJ whole genome shotgun (WGS) entry which is preliminary data.</text>
</comment>
<accession>A0ACC0FAI9</accession>
<organism evidence="1 2">
    <name type="scientific">Camellia lanceoleosa</name>
    <dbReference type="NCBI Taxonomy" id="1840588"/>
    <lineage>
        <taxon>Eukaryota</taxon>
        <taxon>Viridiplantae</taxon>
        <taxon>Streptophyta</taxon>
        <taxon>Embryophyta</taxon>
        <taxon>Tracheophyta</taxon>
        <taxon>Spermatophyta</taxon>
        <taxon>Magnoliopsida</taxon>
        <taxon>eudicotyledons</taxon>
        <taxon>Gunneridae</taxon>
        <taxon>Pentapetalae</taxon>
        <taxon>asterids</taxon>
        <taxon>Ericales</taxon>
        <taxon>Theaceae</taxon>
        <taxon>Camellia</taxon>
    </lineage>
</organism>
<sequence length="72" mass="8119">MGITKTRENPPSGNVVGAIHGKPVEKKSKDKKKSKSKDNNSGKPIKDKNYERAKKKVSKSYNWIERSLFKSS</sequence>
<evidence type="ECO:0000313" key="2">
    <source>
        <dbReference type="Proteomes" id="UP001060215"/>
    </source>
</evidence>
<protein>
    <submittedName>
        <fullName evidence="1">Uncharacterized protein</fullName>
    </submittedName>
</protein>
<reference evidence="1 2" key="1">
    <citation type="journal article" date="2022" name="Plant J.">
        <title>Chromosome-level genome of Camellia lanceoleosa provides a valuable resource for understanding genome evolution and self-incompatibility.</title>
        <authorList>
            <person name="Gong W."/>
            <person name="Xiao S."/>
            <person name="Wang L."/>
            <person name="Liao Z."/>
            <person name="Chang Y."/>
            <person name="Mo W."/>
            <person name="Hu G."/>
            <person name="Li W."/>
            <person name="Zhao G."/>
            <person name="Zhu H."/>
            <person name="Hu X."/>
            <person name="Ji K."/>
            <person name="Xiang X."/>
            <person name="Song Q."/>
            <person name="Yuan D."/>
            <person name="Jin S."/>
            <person name="Zhang L."/>
        </authorList>
    </citation>
    <scope>NUCLEOTIDE SEQUENCE [LARGE SCALE GENOMIC DNA]</scope>
    <source>
        <strain evidence="1">SQ_2022a</strain>
    </source>
</reference>
<name>A0ACC0FAI9_9ERIC</name>
<dbReference type="EMBL" id="CM045772">
    <property type="protein sequence ID" value="KAI7985148.1"/>
    <property type="molecule type" value="Genomic_DNA"/>
</dbReference>
<gene>
    <name evidence="1" type="ORF">LOK49_LG14G01469</name>
</gene>
<proteinExistence type="predicted"/>
<evidence type="ECO:0000313" key="1">
    <source>
        <dbReference type="EMBL" id="KAI7985148.1"/>
    </source>
</evidence>
<dbReference type="Proteomes" id="UP001060215">
    <property type="component" value="Chromosome 15"/>
</dbReference>
<keyword evidence="2" id="KW-1185">Reference proteome</keyword>